<keyword evidence="1" id="KW-0812">Transmembrane</keyword>
<sequence length="44" mass="4892">MERLRGEMTMMNMNNKKVKRVVAGIVAGILVLAMVLPMALSFLN</sequence>
<evidence type="ECO:0000256" key="1">
    <source>
        <dbReference type="SAM" id="Phobius"/>
    </source>
</evidence>
<comment type="caution">
    <text evidence="2">The sequence shown here is derived from an EMBL/GenBank/DDBJ whole genome shotgun (WGS) entry which is preliminary data.</text>
</comment>
<keyword evidence="3" id="KW-1185">Reference proteome</keyword>
<keyword evidence="1" id="KW-1133">Transmembrane helix</keyword>
<evidence type="ECO:0000313" key="3">
    <source>
        <dbReference type="Proteomes" id="UP001600943"/>
    </source>
</evidence>
<gene>
    <name evidence="2" type="ORF">K040078D81_45690</name>
</gene>
<reference evidence="2 3" key="1">
    <citation type="submission" date="2024-04" db="EMBL/GenBank/DDBJ databases">
        <title>Defined microbial consortia suppress multidrug-resistant proinflammatory Enterobacteriaceae via ecological control.</title>
        <authorList>
            <person name="Furuichi M."/>
            <person name="Kawaguchi T."/>
            <person name="Pust M."/>
            <person name="Yasuma K."/>
            <person name="Plichta D."/>
            <person name="Hasegawa N."/>
            <person name="Ohya T."/>
            <person name="Bhattarai S."/>
            <person name="Sasajima S."/>
            <person name="Aoto Y."/>
            <person name="Tuganbaev T."/>
            <person name="Yaginuma M."/>
            <person name="Ueda M."/>
            <person name="Okahashi N."/>
            <person name="Amafuji K."/>
            <person name="Kiridooshi Y."/>
            <person name="Sugita K."/>
            <person name="Strazar M."/>
            <person name="Skelly A."/>
            <person name="Suda W."/>
            <person name="Hattori M."/>
            <person name="Nakamoto N."/>
            <person name="Caballero S."/>
            <person name="Norman J."/>
            <person name="Olle B."/>
            <person name="Tanoue T."/>
            <person name="Arita M."/>
            <person name="Bucci V."/>
            <person name="Atarashi K."/>
            <person name="Xavier R."/>
            <person name="Honda K."/>
        </authorList>
    </citation>
    <scope>NUCLEOTIDE SEQUENCE [LARGE SCALE GENOMIC DNA]</scope>
    <source>
        <strain evidence="3">k04-0078-D8-1</strain>
    </source>
</reference>
<organism evidence="2 3">
    <name type="scientific">Blautia hominis</name>
    <dbReference type="NCBI Taxonomy" id="2025493"/>
    <lineage>
        <taxon>Bacteria</taxon>
        <taxon>Bacillati</taxon>
        <taxon>Bacillota</taxon>
        <taxon>Clostridia</taxon>
        <taxon>Lachnospirales</taxon>
        <taxon>Lachnospiraceae</taxon>
        <taxon>Blautia</taxon>
    </lineage>
</organism>
<feature type="transmembrane region" description="Helical" evidence="1">
    <location>
        <begin position="21"/>
        <end position="43"/>
    </location>
</feature>
<evidence type="ECO:0008006" key="4">
    <source>
        <dbReference type="Google" id="ProtNLM"/>
    </source>
</evidence>
<accession>A0ABQ0BG88</accession>
<dbReference type="Proteomes" id="UP001600943">
    <property type="component" value="Unassembled WGS sequence"/>
</dbReference>
<name>A0ABQ0BG88_9FIRM</name>
<proteinExistence type="predicted"/>
<protein>
    <recommendedName>
        <fullName evidence="4">Synaptobrevin-B</fullName>
    </recommendedName>
</protein>
<evidence type="ECO:0000313" key="2">
    <source>
        <dbReference type="EMBL" id="GAA6410452.1"/>
    </source>
</evidence>
<dbReference type="EMBL" id="BAABYW010000001">
    <property type="protein sequence ID" value="GAA6410452.1"/>
    <property type="molecule type" value="Genomic_DNA"/>
</dbReference>
<keyword evidence="1" id="KW-0472">Membrane</keyword>